<evidence type="ECO:0000313" key="4">
    <source>
        <dbReference type="Proteomes" id="UP001140091"/>
    </source>
</evidence>
<evidence type="ECO:0000313" key="3">
    <source>
        <dbReference type="EMBL" id="KAJ2922667.1"/>
    </source>
</evidence>
<evidence type="ECO:0000256" key="2">
    <source>
        <dbReference type="SAM" id="Phobius"/>
    </source>
</evidence>
<dbReference type="OrthoDB" id="9999863at2759"/>
<keyword evidence="2" id="KW-0472">Membrane</keyword>
<keyword evidence="4" id="KW-1185">Reference proteome</keyword>
<dbReference type="InterPro" id="IPR051143">
    <property type="entry name" value="TrkH_K-transport"/>
</dbReference>
<dbReference type="PANTHER" id="PTHR31064:SF30">
    <property type="entry name" value="HIGH-AFFINITY POTASSIUM TRANSPORT PROTEIN-RELATED"/>
    <property type="match status" value="1"/>
</dbReference>
<dbReference type="EMBL" id="JANBPK010001479">
    <property type="protein sequence ID" value="KAJ2922667.1"/>
    <property type="molecule type" value="Genomic_DNA"/>
</dbReference>
<name>A0A9W8IU73_9AGAR</name>
<reference evidence="3" key="1">
    <citation type="submission" date="2022-06" db="EMBL/GenBank/DDBJ databases">
        <title>Genome Sequence of Candolleomyces eurysporus.</title>
        <authorList>
            <person name="Buettner E."/>
        </authorList>
    </citation>
    <scope>NUCLEOTIDE SEQUENCE</scope>
    <source>
        <strain evidence="3">VTCC 930004</strain>
    </source>
</reference>
<keyword evidence="2" id="KW-0812">Transmembrane</keyword>
<dbReference type="GO" id="GO:0140107">
    <property type="term" value="F:high-affinity potassium ion transmembrane transporter activity"/>
    <property type="evidence" value="ECO:0007669"/>
    <property type="project" value="TreeGrafter"/>
</dbReference>
<dbReference type="PANTHER" id="PTHR31064">
    <property type="entry name" value="POTASSIUM TRANSPORT PROTEIN DDB_G0292412-RELATED"/>
    <property type="match status" value="1"/>
</dbReference>
<feature type="non-terminal residue" evidence="3">
    <location>
        <position position="264"/>
    </location>
</feature>
<feature type="transmembrane region" description="Helical" evidence="2">
    <location>
        <begin position="25"/>
        <end position="47"/>
    </location>
</feature>
<proteinExistence type="predicted"/>
<keyword evidence="2" id="KW-1133">Transmembrane helix</keyword>
<feature type="compositionally biased region" description="Basic and acidic residues" evidence="1">
    <location>
        <begin position="191"/>
        <end position="204"/>
    </location>
</feature>
<dbReference type="Proteomes" id="UP001140091">
    <property type="component" value="Unassembled WGS sequence"/>
</dbReference>
<sequence length="264" mass="29534">MVSVISGVGGTTNKWSRSLRKHLNFYRLHLIIFTVTPLFFSVIFYLSNGRYKISYIDSLFNCVSAMTVCGLATVDLSTLTPWQQVLLFIQMCIGSPVRVLLFVGAPSPPQFSWLSQVVASWVMVFIRRRYIRTSCSHVFADFMARKESEAQRKGSWRKLLCNMGIPSPTPTIDSDEERQEKGGRPRTPQKLRPDMIRRMDEEPPKLINPSGLVTGPTPQIKVTTATPAESTESVGRAPSSSEEPSTEENSPAGRNEAMFCTGTY</sequence>
<comment type="caution">
    <text evidence="3">The sequence shown here is derived from an EMBL/GenBank/DDBJ whole genome shotgun (WGS) entry which is preliminary data.</text>
</comment>
<dbReference type="GO" id="GO:1990573">
    <property type="term" value="P:potassium ion import across plasma membrane"/>
    <property type="evidence" value="ECO:0007669"/>
    <property type="project" value="TreeGrafter"/>
</dbReference>
<feature type="transmembrane region" description="Helical" evidence="2">
    <location>
        <begin position="53"/>
        <end position="73"/>
    </location>
</feature>
<dbReference type="GO" id="GO:0030007">
    <property type="term" value="P:intracellular potassium ion homeostasis"/>
    <property type="evidence" value="ECO:0007669"/>
    <property type="project" value="TreeGrafter"/>
</dbReference>
<evidence type="ECO:0000256" key="1">
    <source>
        <dbReference type="SAM" id="MobiDB-lite"/>
    </source>
</evidence>
<feature type="compositionally biased region" description="Polar residues" evidence="1">
    <location>
        <begin position="216"/>
        <end position="233"/>
    </location>
</feature>
<feature type="compositionally biased region" description="Low complexity" evidence="1">
    <location>
        <begin position="238"/>
        <end position="251"/>
    </location>
</feature>
<gene>
    <name evidence="3" type="ORF">H1R20_g14419</name>
</gene>
<organism evidence="3 4">
    <name type="scientific">Candolleomyces eurysporus</name>
    <dbReference type="NCBI Taxonomy" id="2828524"/>
    <lineage>
        <taxon>Eukaryota</taxon>
        <taxon>Fungi</taxon>
        <taxon>Dikarya</taxon>
        <taxon>Basidiomycota</taxon>
        <taxon>Agaricomycotina</taxon>
        <taxon>Agaricomycetes</taxon>
        <taxon>Agaricomycetidae</taxon>
        <taxon>Agaricales</taxon>
        <taxon>Agaricineae</taxon>
        <taxon>Psathyrellaceae</taxon>
        <taxon>Candolleomyces</taxon>
    </lineage>
</organism>
<dbReference type="AlphaFoldDB" id="A0A9W8IU73"/>
<feature type="region of interest" description="Disordered" evidence="1">
    <location>
        <begin position="160"/>
        <end position="264"/>
    </location>
</feature>
<accession>A0A9W8IU73</accession>
<protein>
    <submittedName>
        <fullName evidence="3">Uncharacterized protein</fullName>
    </submittedName>
</protein>
<dbReference type="GO" id="GO:0005886">
    <property type="term" value="C:plasma membrane"/>
    <property type="evidence" value="ECO:0007669"/>
    <property type="project" value="TreeGrafter"/>
</dbReference>